<evidence type="ECO:0000313" key="1">
    <source>
        <dbReference type="EMBL" id="MBB6327915.1"/>
    </source>
</evidence>
<accession>A0A841MZN2</accession>
<dbReference type="Proteomes" id="UP000588604">
    <property type="component" value="Unassembled WGS sequence"/>
</dbReference>
<keyword evidence="2" id="KW-1185">Reference proteome</keyword>
<evidence type="ECO:0000313" key="2">
    <source>
        <dbReference type="Proteomes" id="UP000588604"/>
    </source>
</evidence>
<proteinExistence type="predicted"/>
<organism evidence="1 2">
    <name type="scientific">Algoriphagus iocasae</name>
    <dbReference type="NCBI Taxonomy" id="1836499"/>
    <lineage>
        <taxon>Bacteria</taxon>
        <taxon>Pseudomonadati</taxon>
        <taxon>Bacteroidota</taxon>
        <taxon>Cytophagia</taxon>
        <taxon>Cytophagales</taxon>
        <taxon>Cyclobacteriaceae</taxon>
        <taxon>Algoriphagus</taxon>
    </lineage>
</organism>
<protein>
    <submittedName>
        <fullName evidence="1">Uncharacterized protein</fullName>
    </submittedName>
</protein>
<dbReference type="AlphaFoldDB" id="A0A841MZN2"/>
<comment type="caution">
    <text evidence="1">The sequence shown here is derived from an EMBL/GenBank/DDBJ whole genome shotgun (WGS) entry which is preliminary data.</text>
</comment>
<sequence>MNKCNPKSDSLEKIYRKMKIFIIVTEMNNLL</sequence>
<name>A0A841MZN2_9BACT</name>
<dbReference type="EMBL" id="JACIJO010000003">
    <property type="protein sequence ID" value="MBB6327915.1"/>
    <property type="molecule type" value="Genomic_DNA"/>
</dbReference>
<gene>
    <name evidence="1" type="ORF">FHS59_003558</name>
</gene>
<reference evidence="1 2" key="1">
    <citation type="submission" date="2020-08" db="EMBL/GenBank/DDBJ databases">
        <title>Genomic Encyclopedia of Type Strains, Phase IV (KMG-IV): sequencing the most valuable type-strain genomes for metagenomic binning, comparative biology and taxonomic classification.</title>
        <authorList>
            <person name="Goeker M."/>
        </authorList>
    </citation>
    <scope>NUCLEOTIDE SEQUENCE [LARGE SCALE GENOMIC DNA]</scope>
    <source>
        <strain evidence="1 2">DSM 102044</strain>
    </source>
</reference>